<evidence type="ECO:0000313" key="2">
    <source>
        <dbReference type="Proteomes" id="UP000308199"/>
    </source>
</evidence>
<accession>A0A4S4L623</accession>
<sequence length="213" mass="23147">MTDPRALLGLPPTSEKLEQYLKQLANITAFDQVPTPEIKSYPDALYTNYFPLGLSLMFIPKDGPKPITEADARSDKLALDSVDIYNINIAPEPNGAKTMPKSSTSSAMVYSPHPVNPLSLPLQPSQDTSKPRPPEISITTTLTGKDILSVLGEPDRKGGGAGPASGSIGIWCEWTRDGIMIEFGGVEARGPQAWERGKDAKWEVLTLFRPKDL</sequence>
<gene>
    <name evidence="1" type="ORF">EW145_g3727</name>
</gene>
<dbReference type="EMBL" id="SGPK01000167">
    <property type="protein sequence ID" value="THH06946.1"/>
    <property type="molecule type" value="Genomic_DNA"/>
</dbReference>
<evidence type="ECO:0000313" key="1">
    <source>
        <dbReference type="EMBL" id="THH06946.1"/>
    </source>
</evidence>
<keyword evidence="2" id="KW-1185">Reference proteome</keyword>
<organism evidence="1 2">
    <name type="scientific">Phellinidium pouzarii</name>
    <dbReference type="NCBI Taxonomy" id="167371"/>
    <lineage>
        <taxon>Eukaryota</taxon>
        <taxon>Fungi</taxon>
        <taxon>Dikarya</taxon>
        <taxon>Basidiomycota</taxon>
        <taxon>Agaricomycotina</taxon>
        <taxon>Agaricomycetes</taxon>
        <taxon>Hymenochaetales</taxon>
        <taxon>Hymenochaetaceae</taxon>
        <taxon>Phellinidium</taxon>
    </lineage>
</organism>
<reference evidence="1 2" key="1">
    <citation type="submission" date="2019-02" db="EMBL/GenBank/DDBJ databases">
        <title>Genome sequencing of the rare red list fungi Phellinidium pouzarii.</title>
        <authorList>
            <person name="Buettner E."/>
            <person name="Kellner H."/>
        </authorList>
    </citation>
    <scope>NUCLEOTIDE SEQUENCE [LARGE SCALE GENOMIC DNA]</scope>
    <source>
        <strain evidence="1 2">DSM 108285</strain>
    </source>
</reference>
<dbReference type="AlphaFoldDB" id="A0A4S4L623"/>
<proteinExistence type="predicted"/>
<protein>
    <submittedName>
        <fullName evidence="1">Uncharacterized protein</fullName>
    </submittedName>
</protein>
<dbReference type="OrthoDB" id="2224399at2759"/>
<name>A0A4S4L623_9AGAM</name>
<dbReference type="Proteomes" id="UP000308199">
    <property type="component" value="Unassembled WGS sequence"/>
</dbReference>
<comment type="caution">
    <text evidence="1">The sequence shown here is derived from an EMBL/GenBank/DDBJ whole genome shotgun (WGS) entry which is preliminary data.</text>
</comment>